<dbReference type="RefSeq" id="WP_040093370.1">
    <property type="nucleotide sequence ID" value="NZ_CM020866.1"/>
</dbReference>
<keyword evidence="2" id="KW-1185">Reference proteome</keyword>
<reference evidence="1 2" key="1">
    <citation type="journal article" date="2015" name="MBio">
        <title>Genome sequence of the Drosophila melanogaster male-killing Spiroplasma strain MSRO endosymbiont.</title>
        <authorList>
            <person name="Paredes J.C."/>
            <person name="Herren J.K."/>
            <person name="Schupfer F."/>
            <person name="Marin R."/>
            <person name="Claverol S."/>
            <person name="Kuo C.H."/>
            <person name="Lemaitre B."/>
            <person name="Beven L."/>
        </authorList>
    </citation>
    <scope>NUCLEOTIDE SEQUENCE [LARGE SCALE GENOMIC DNA]</scope>
    <source>
        <strain evidence="1 2">MSRO</strain>
    </source>
</reference>
<evidence type="ECO:0000313" key="1">
    <source>
        <dbReference type="EMBL" id="PQM31268.1"/>
    </source>
</evidence>
<accession>A0A2P6FCS5</accession>
<dbReference type="EMBL" id="JTLV02000001">
    <property type="protein sequence ID" value="PQM31268.1"/>
    <property type="molecule type" value="Genomic_DNA"/>
</dbReference>
<gene>
    <name evidence="1" type="ORF">SMSRO_SF010850</name>
</gene>
<protein>
    <submittedName>
        <fullName evidence="1">Uncharacterized protein</fullName>
    </submittedName>
</protein>
<dbReference type="AlphaFoldDB" id="A0A2P6FCS5"/>
<sequence length="89" mass="10478">MSETTNWETILINKSRIEKELEKNLVINYDESKNFIYPKKLVFPKSKTMEDLASLDDAKYVNLSFPVDGDFKTVTVKEKRELKMKMVIE</sequence>
<dbReference type="STRING" id="2138.SMSRO_v1c10380"/>
<proteinExistence type="predicted"/>
<evidence type="ECO:0000313" key="2">
    <source>
        <dbReference type="Proteomes" id="UP000031565"/>
    </source>
</evidence>
<name>A0A2P6FCS5_9MOLU</name>
<dbReference type="Proteomes" id="UP000031565">
    <property type="component" value="Unassembled WGS sequence"/>
</dbReference>
<organism evidence="1 2">
    <name type="scientific">Spiroplasma poulsonii</name>
    <dbReference type="NCBI Taxonomy" id="2138"/>
    <lineage>
        <taxon>Bacteria</taxon>
        <taxon>Bacillati</taxon>
        <taxon>Mycoplasmatota</taxon>
        <taxon>Mollicutes</taxon>
        <taxon>Entomoplasmatales</taxon>
        <taxon>Spiroplasmataceae</taxon>
        <taxon>Spiroplasma</taxon>
    </lineage>
</organism>
<comment type="caution">
    <text evidence="1">The sequence shown here is derived from an EMBL/GenBank/DDBJ whole genome shotgun (WGS) entry which is preliminary data.</text>
</comment>